<dbReference type="GeneID" id="31012070"/>
<feature type="compositionally biased region" description="Polar residues" evidence="1">
    <location>
        <begin position="37"/>
        <end position="48"/>
    </location>
</feature>
<dbReference type="RefSeq" id="XP_020131517.1">
    <property type="nucleotide sequence ID" value="XM_020271811.1"/>
</dbReference>
<dbReference type="AlphaFoldDB" id="A0A1J9R3V2"/>
<evidence type="ECO:0000313" key="3">
    <source>
        <dbReference type="Proteomes" id="UP000183809"/>
    </source>
</evidence>
<accession>A0A1J9R3V2</accession>
<evidence type="ECO:0000256" key="1">
    <source>
        <dbReference type="SAM" id="MobiDB-lite"/>
    </source>
</evidence>
<reference evidence="2 3" key="1">
    <citation type="submission" date="2016-10" db="EMBL/GenBank/DDBJ databases">
        <title>Proteomics and genomics reveal pathogen-plant mechanisms compatible with a hemibiotrophic lifestyle of Diplodia corticola.</title>
        <authorList>
            <person name="Fernandes I."/>
            <person name="De Jonge R."/>
            <person name="Van De Peer Y."/>
            <person name="Devreese B."/>
            <person name="Alves A."/>
            <person name="Esteves A.C."/>
        </authorList>
    </citation>
    <scope>NUCLEOTIDE SEQUENCE [LARGE SCALE GENOMIC DNA]</scope>
    <source>
        <strain evidence="2 3">CBS 112549</strain>
    </source>
</reference>
<dbReference type="Proteomes" id="UP000183809">
    <property type="component" value="Unassembled WGS sequence"/>
</dbReference>
<protein>
    <submittedName>
        <fullName evidence="2">Peptidase c40</fullName>
    </submittedName>
</protein>
<sequence>MPVHPAEETATGDITDQVAKASSDSTASSHPLHDTESNVTSGGSNSKAHASDHKAHPGPVIVDDIGKPASKEELKARAAELNK</sequence>
<dbReference type="EMBL" id="MNUE01000018">
    <property type="protein sequence ID" value="OJD35257.1"/>
    <property type="molecule type" value="Genomic_DNA"/>
</dbReference>
<feature type="region of interest" description="Disordered" evidence="1">
    <location>
        <begin position="1"/>
        <end position="69"/>
    </location>
</feature>
<comment type="caution">
    <text evidence="2">The sequence shown here is derived from an EMBL/GenBank/DDBJ whole genome shotgun (WGS) entry which is preliminary data.</text>
</comment>
<gene>
    <name evidence="2" type="ORF">BKCO1_1800035</name>
</gene>
<keyword evidence="3" id="KW-1185">Reference proteome</keyword>
<name>A0A1J9R3V2_9PEZI</name>
<proteinExistence type="predicted"/>
<dbReference type="OrthoDB" id="2532734at2759"/>
<feature type="compositionally biased region" description="Polar residues" evidence="1">
    <location>
        <begin position="20"/>
        <end position="29"/>
    </location>
</feature>
<evidence type="ECO:0000313" key="2">
    <source>
        <dbReference type="EMBL" id="OJD35257.1"/>
    </source>
</evidence>
<organism evidence="2 3">
    <name type="scientific">Diplodia corticola</name>
    <dbReference type="NCBI Taxonomy" id="236234"/>
    <lineage>
        <taxon>Eukaryota</taxon>
        <taxon>Fungi</taxon>
        <taxon>Dikarya</taxon>
        <taxon>Ascomycota</taxon>
        <taxon>Pezizomycotina</taxon>
        <taxon>Dothideomycetes</taxon>
        <taxon>Dothideomycetes incertae sedis</taxon>
        <taxon>Botryosphaeriales</taxon>
        <taxon>Botryosphaeriaceae</taxon>
        <taxon>Diplodia</taxon>
    </lineage>
</organism>